<dbReference type="Proteomes" id="UP000005561">
    <property type="component" value="Unassembled WGS sequence"/>
</dbReference>
<dbReference type="Pfam" id="PF13472">
    <property type="entry name" value="Lipase_GDSL_2"/>
    <property type="match status" value="1"/>
</dbReference>
<keyword evidence="2" id="KW-1133">Transmembrane helix</keyword>
<keyword evidence="5" id="KW-1185">Reference proteome</keyword>
<reference evidence="4" key="1">
    <citation type="submission" date="2009-07" db="EMBL/GenBank/DDBJ databases">
        <authorList>
            <person name="Weinstock G."/>
            <person name="Sodergren E."/>
            <person name="Clifton S."/>
            <person name="Fulton L."/>
            <person name="Fulton B."/>
            <person name="Courtney L."/>
            <person name="Fronick C."/>
            <person name="Harrison M."/>
            <person name="Strong C."/>
            <person name="Farmer C."/>
            <person name="Delahaunty K."/>
            <person name="Markovic C."/>
            <person name="Hall O."/>
            <person name="Minx P."/>
            <person name="Tomlinson C."/>
            <person name="Mitreva M."/>
            <person name="Nelson J."/>
            <person name="Hou S."/>
            <person name="Wollam A."/>
            <person name="Pepin K.H."/>
            <person name="Johnson M."/>
            <person name="Bhonagiri V."/>
            <person name="Nash W.E."/>
            <person name="Warren W."/>
            <person name="Chinwalla A."/>
            <person name="Mardis E.R."/>
            <person name="Wilson R.K."/>
        </authorList>
    </citation>
    <scope>NUCLEOTIDE SEQUENCE [LARGE SCALE GENOMIC DNA]</scope>
    <source>
        <strain evidence="4">DSM 14469</strain>
    </source>
</reference>
<dbReference type="InterPro" id="IPR036514">
    <property type="entry name" value="SGNH_hydro_sf"/>
</dbReference>
<feature type="region of interest" description="Disordered" evidence="1">
    <location>
        <begin position="60"/>
        <end position="112"/>
    </location>
</feature>
<evidence type="ECO:0000259" key="3">
    <source>
        <dbReference type="Pfam" id="PF13472"/>
    </source>
</evidence>
<dbReference type="InterPro" id="IPR013830">
    <property type="entry name" value="SGNH_hydro"/>
</dbReference>
<name>C6LEI7_9FIRM</name>
<dbReference type="AlphaFoldDB" id="C6LEI7"/>
<keyword evidence="2" id="KW-0472">Membrane</keyword>
<dbReference type="RefSeq" id="WP_006861830.1">
    <property type="nucleotide sequence ID" value="NZ_ACCL02000008.1"/>
</dbReference>
<evidence type="ECO:0000256" key="1">
    <source>
        <dbReference type="SAM" id="MobiDB-lite"/>
    </source>
</evidence>
<dbReference type="EMBL" id="ACCL02000008">
    <property type="protein sequence ID" value="EET60970.1"/>
    <property type="molecule type" value="Genomic_DNA"/>
</dbReference>
<gene>
    <name evidence="4" type="ORF">BRYFOR_07037</name>
</gene>
<organism evidence="4 5">
    <name type="scientific">Marvinbryantia formatexigens DSM 14469</name>
    <dbReference type="NCBI Taxonomy" id="478749"/>
    <lineage>
        <taxon>Bacteria</taxon>
        <taxon>Bacillati</taxon>
        <taxon>Bacillota</taxon>
        <taxon>Clostridia</taxon>
        <taxon>Lachnospirales</taxon>
        <taxon>Lachnospiraceae</taxon>
        <taxon>Marvinbryantia</taxon>
    </lineage>
</organism>
<dbReference type="SUPFAM" id="SSF52266">
    <property type="entry name" value="SGNH hydrolase"/>
    <property type="match status" value="1"/>
</dbReference>
<protein>
    <recommendedName>
        <fullName evidence="3">SGNH hydrolase-type esterase domain-containing protein</fullName>
    </recommendedName>
</protein>
<evidence type="ECO:0000313" key="4">
    <source>
        <dbReference type="EMBL" id="EET60970.1"/>
    </source>
</evidence>
<dbReference type="OrthoDB" id="1650541at2"/>
<comment type="caution">
    <text evidence="4">The sequence shown here is derived from an EMBL/GenBank/DDBJ whole genome shotgun (WGS) entry which is preliminary data.</text>
</comment>
<dbReference type="STRING" id="168384.SAMN05660368_00354"/>
<feature type="compositionally biased region" description="Acidic residues" evidence="1">
    <location>
        <begin position="88"/>
        <end position="98"/>
    </location>
</feature>
<accession>C6LEI7</accession>
<dbReference type="Gene3D" id="3.40.50.1110">
    <property type="entry name" value="SGNH hydrolase"/>
    <property type="match status" value="1"/>
</dbReference>
<evidence type="ECO:0000313" key="5">
    <source>
        <dbReference type="Proteomes" id="UP000005561"/>
    </source>
</evidence>
<proteinExistence type="predicted"/>
<dbReference type="eggNOG" id="COG2755">
    <property type="taxonomic scope" value="Bacteria"/>
</dbReference>
<keyword evidence="2" id="KW-0812">Transmembrane</keyword>
<evidence type="ECO:0000256" key="2">
    <source>
        <dbReference type="SAM" id="Phobius"/>
    </source>
</evidence>
<feature type="transmembrane region" description="Helical" evidence="2">
    <location>
        <begin position="21"/>
        <end position="41"/>
    </location>
</feature>
<feature type="domain" description="SGNH hydrolase-type esterase" evidence="3">
    <location>
        <begin position="140"/>
        <end position="306"/>
    </location>
</feature>
<sequence>MEQKKKRPTRQQRRSGLIINVLTLIVLVLVVFEGKSLISLFSHENIQERIRREEQEVFSSANLLETEAPETDGDAKTSEAGSQASSETDVEAQSESETEVSAASLGRENGIPDGGDAYMDIVVPEQAVAVEDSYFEDAVFIGDSRMEGFRNFSGITKGSFVTAVGMELENFYTDAQIATSQGNMLVMDALKNINFSKIYMMLGTNELGAYNMDDVKESYRKVLSDIKTRSSSSDPVVYVYSVIYVDESLVTTGDYVNNANVDAINLKIMELCQEEGYHYINLNEILSDGTHSLISGASPDGIHLDQEYCGKWLDYTKTHYIPTV</sequence>